<dbReference type="InterPro" id="IPR041698">
    <property type="entry name" value="Methyltransf_25"/>
</dbReference>
<dbReference type="InterPro" id="IPR029063">
    <property type="entry name" value="SAM-dependent_MTases_sf"/>
</dbReference>
<gene>
    <name evidence="3" type="ORF">H8L32_14965</name>
</gene>
<dbReference type="GO" id="GO:0008168">
    <property type="term" value="F:methyltransferase activity"/>
    <property type="evidence" value="ECO:0007669"/>
    <property type="project" value="UniProtKB-KW"/>
</dbReference>
<dbReference type="Gene3D" id="3.40.50.150">
    <property type="entry name" value="Vaccinia Virus protein VP39"/>
    <property type="match status" value="1"/>
</dbReference>
<dbReference type="RefSeq" id="WP_186948057.1">
    <property type="nucleotide sequence ID" value="NZ_JACOGF010000007.1"/>
</dbReference>
<organism evidence="3 4">
    <name type="scientific">Undibacterium hunanense</name>
    <dbReference type="NCBI Taxonomy" id="2762292"/>
    <lineage>
        <taxon>Bacteria</taxon>
        <taxon>Pseudomonadati</taxon>
        <taxon>Pseudomonadota</taxon>
        <taxon>Betaproteobacteria</taxon>
        <taxon>Burkholderiales</taxon>
        <taxon>Oxalobacteraceae</taxon>
        <taxon>Undibacterium</taxon>
    </lineage>
</organism>
<dbReference type="SUPFAM" id="SSF53335">
    <property type="entry name" value="S-adenosyl-L-methionine-dependent methyltransferases"/>
    <property type="match status" value="1"/>
</dbReference>
<evidence type="ECO:0000259" key="2">
    <source>
        <dbReference type="Pfam" id="PF13649"/>
    </source>
</evidence>
<keyword evidence="4" id="KW-1185">Reference proteome</keyword>
<dbReference type="EMBL" id="JACOGF010000007">
    <property type="protein sequence ID" value="MBC3918794.1"/>
    <property type="molecule type" value="Genomic_DNA"/>
</dbReference>
<sequence length="211" mass="23338">MPQVSGTEGYAEAADFLIDKWQAISFADQHAPVMHLIPVKPCKVLDIGAGIGTDAAALAAMGHTVIAVEPIKKFRTAAIALHDSDHIEWLDDSLPDLSVLHRRDERFDLIMLSAVWMHLDEQQRTQTMPRLASLLNESGLLIMSLRHGPIPHGRRMFEVSAVETIRLAAAEGLETILTVRTESVQEGNRNSGVMWTRLGFRKTAITIDLLT</sequence>
<evidence type="ECO:0000313" key="3">
    <source>
        <dbReference type="EMBL" id="MBC3918794.1"/>
    </source>
</evidence>
<dbReference type="Proteomes" id="UP000650424">
    <property type="component" value="Unassembled WGS sequence"/>
</dbReference>
<dbReference type="GO" id="GO:0032259">
    <property type="term" value="P:methylation"/>
    <property type="evidence" value="ECO:0007669"/>
    <property type="project" value="UniProtKB-KW"/>
</dbReference>
<accession>A0ABR6ZT51</accession>
<evidence type="ECO:0000313" key="4">
    <source>
        <dbReference type="Proteomes" id="UP000650424"/>
    </source>
</evidence>
<keyword evidence="3" id="KW-0489">Methyltransferase</keyword>
<protein>
    <submittedName>
        <fullName evidence="3">Class I SAM-dependent methyltransferase</fullName>
    </submittedName>
</protein>
<name>A0ABR6ZT51_9BURK</name>
<proteinExistence type="predicted"/>
<dbReference type="PANTHER" id="PTHR43861:SF3">
    <property type="entry name" value="PUTATIVE (AFU_ORTHOLOGUE AFUA_2G14390)-RELATED"/>
    <property type="match status" value="1"/>
</dbReference>
<keyword evidence="1" id="KW-0808">Transferase</keyword>
<evidence type="ECO:0000256" key="1">
    <source>
        <dbReference type="ARBA" id="ARBA00022679"/>
    </source>
</evidence>
<dbReference type="CDD" id="cd02440">
    <property type="entry name" value="AdoMet_MTases"/>
    <property type="match status" value="1"/>
</dbReference>
<dbReference type="Pfam" id="PF13649">
    <property type="entry name" value="Methyltransf_25"/>
    <property type="match status" value="1"/>
</dbReference>
<dbReference type="PANTHER" id="PTHR43861">
    <property type="entry name" value="TRANS-ACONITATE 2-METHYLTRANSFERASE-RELATED"/>
    <property type="match status" value="1"/>
</dbReference>
<comment type="caution">
    <text evidence="3">The sequence shown here is derived from an EMBL/GenBank/DDBJ whole genome shotgun (WGS) entry which is preliminary data.</text>
</comment>
<reference evidence="3 4" key="1">
    <citation type="submission" date="2020-08" db="EMBL/GenBank/DDBJ databases">
        <title>Novel species isolated from subtropical streams in China.</title>
        <authorList>
            <person name="Lu H."/>
        </authorList>
    </citation>
    <scope>NUCLEOTIDE SEQUENCE [LARGE SCALE GENOMIC DNA]</scope>
    <source>
        <strain evidence="3 4">CY18W</strain>
    </source>
</reference>
<feature type="domain" description="Methyltransferase" evidence="2">
    <location>
        <begin position="44"/>
        <end position="139"/>
    </location>
</feature>